<evidence type="ECO:0000256" key="1">
    <source>
        <dbReference type="ARBA" id="ARBA00023015"/>
    </source>
</evidence>
<dbReference type="GO" id="GO:0003700">
    <property type="term" value="F:DNA-binding transcription factor activity"/>
    <property type="evidence" value="ECO:0007669"/>
    <property type="project" value="InterPro"/>
</dbReference>
<dbReference type="AlphaFoldDB" id="A0A7D5SRM0"/>
<proteinExistence type="predicted"/>
<reference evidence="5 6" key="1">
    <citation type="journal article" date="2014" name="Genome Announc.">
        <title>Whole-Genome Sequence of Serratia symbiotica Strain CWBI-2.3T, a Free-Living Symbiont of the Black Bean Aphid Aphis fabae.</title>
        <authorList>
            <person name="Foray V."/>
            <person name="Grigorescu A.S."/>
            <person name="Sabri A."/>
            <person name="Haubruge E."/>
            <person name="Lognay G."/>
            <person name="Francis F."/>
            <person name="Fauconnier M.L."/>
            <person name="Hance T."/>
            <person name="Thonart P."/>
        </authorList>
    </citation>
    <scope>NUCLEOTIDE SEQUENCE [LARGE SCALE GENOMIC DNA]</scope>
    <source>
        <strain evidence="5">CWBI-2.3</strain>
    </source>
</reference>
<dbReference type="Gene3D" id="3.40.50.1360">
    <property type="match status" value="1"/>
</dbReference>
<dbReference type="GeneID" id="93735607"/>
<dbReference type="InterPro" id="IPR036388">
    <property type="entry name" value="WH-like_DNA-bd_sf"/>
</dbReference>
<dbReference type="FunFam" id="3.40.50.1360:FF:000006">
    <property type="entry name" value="Glucitol operon repressor"/>
    <property type="match status" value="1"/>
</dbReference>
<dbReference type="EMBL" id="CP050855">
    <property type="protein sequence ID" value="QLH62214.1"/>
    <property type="molecule type" value="Genomic_DNA"/>
</dbReference>
<dbReference type="InterPro" id="IPR018356">
    <property type="entry name" value="Tscrpt_reg_HTH_DeoR_CS"/>
</dbReference>
<dbReference type="GO" id="GO:0003677">
    <property type="term" value="F:DNA binding"/>
    <property type="evidence" value="ECO:0007669"/>
    <property type="project" value="UniProtKB-KW"/>
</dbReference>
<dbReference type="SMART" id="SM00420">
    <property type="entry name" value="HTH_DEOR"/>
    <property type="match status" value="1"/>
</dbReference>
<name>A0A7D5SRM0_9GAMM</name>
<protein>
    <submittedName>
        <fullName evidence="5">DNA-binding transcriptional repressor</fullName>
    </submittedName>
</protein>
<evidence type="ECO:0000259" key="4">
    <source>
        <dbReference type="PROSITE" id="PS51000"/>
    </source>
</evidence>
<evidence type="ECO:0000313" key="5">
    <source>
        <dbReference type="EMBL" id="QLH62214.1"/>
    </source>
</evidence>
<dbReference type="RefSeq" id="WP_040263080.1">
    <property type="nucleotide sequence ID" value="NZ_CP050855.1"/>
</dbReference>
<dbReference type="PANTHER" id="PTHR30363:SF57">
    <property type="entry name" value="GLUCITOL OPERON REPRESSOR"/>
    <property type="match status" value="1"/>
</dbReference>
<keyword evidence="2 5" id="KW-0238">DNA-binding</keyword>
<dbReference type="SUPFAM" id="SSF100950">
    <property type="entry name" value="NagB/RpiA/CoA transferase-like"/>
    <property type="match status" value="1"/>
</dbReference>
<sequence>MKPKQRQSAILEYLHHNGKTSVEILSNHFGTTGTTIRKDLTSLETAGMVLRTYGGVMLSRDEGDQPIHRKTHINPDQKKWIARHAVSLINDGDSLIFDTGSTVLRMVPCLSQFNNITVMTNSLTIVNELVELNNDQVILMPGGTYRKNSASFHGCLAEAAFSQFSFDKLFIGADGVDLNAGVTTFNEAYAVSQAMCHSAKQIILLVDSSKFGRKSPNIVCQLSAVDILITDSSISVNYLNALRENGIEVVIVGSNEDE</sequence>
<dbReference type="PROSITE" id="PS51000">
    <property type="entry name" value="HTH_DEOR_2"/>
    <property type="match status" value="1"/>
</dbReference>
<dbReference type="InterPro" id="IPR014036">
    <property type="entry name" value="DeoR-like_C"/>
</dbReference>
<keyword evidence="3" id="KW-0804">Transcription</keyword>
<dbReference type="Pfam" id="PF00455">
    <property type="entry name" value="DeoRC"/>
    <property type="match status" value="1"/>
</dbReference>
<dbReference type="SMART" id="SM01134">
    <property type="entry name" value="DeoRC"/>
    <property type="match status" value="1"/>
</dbReference>
<dbReference type="Pfam" id="PF08220">
    <property type="entry name" value="HTH_DeoR"/>
    <property type="match status" value="1"/>
</dbReference>
<evidence type="ECO:0000256" key="2">
    <source>
        <dbReference type="ARBA" id="ARBA00023125"/>
    </source>
</evidence>
<dbReference type="SUPFAM" id="SSF46785">
    <property type="entry name" value="Winged helix' DNA-binding domain"/>
    <property type="match status" value="1"/>
</dbReference>
<accession>A0A7D5SRM0</accession>
<dbReference type="InterPro" id="IPR001034">
    <property type="entry name" value="DeoR_HTH"/>
</dbReference>
<dbReference type="InterPro" id="IPR050313">
    <property type="entry name" value="Carb_Metab_HTH_regulators"/>
</dbReference>
<dbReference type="InterPro" id="IPR037171">
    <property type="entry name" value="NagB/RpiA_transferase-like"/>
</dbReference>
<gene>
    <name evidence="5" type="ORF">SYMBAF_03615</name>
</gene>
<evidence type="ECO:0000313" key="6">
    <source>
        <dbReference type="Proteomes" id="UP000042738"/>
    </source>
</evidence>
<dbReference type="InterPro" id="IPR036390">
    <property type="entry name" value="WH_DNA-bd_sf"/>
</dbReference>
<evidence type="ECO:0000256" key="3">
    <source>
        <dbReference type="ARBA" id="ARBA00023163"/>
    </source>
</evidence>
<dbReference type="PROSITE" id="PS00894">
    <property type="entry name" value="HTH_DEOR_1"/>
    <property type="match status" value="1"/>
</dbReference>
<dbReference type="Gene3D" id="1.10.10.10">
    <property type="entry name" value="Winged helix-like DNA-binding domain superfamily/Winged helix DNA-binding domain"/>
    <property type="match status" value="1"/>
</dbReference>
<dbReference type="NCBIfam" id="NF007753">
    <property type="entry name" value="PRK10434.1"/>
    <property type="match status" value="1"/>
</dbReference>
<keyword evidence="1" id="KW-0805">Transcription regulation</keyword>
<dbReference type="Proteomes" id="UP000042738">
    <property type="component" value="Chromosome"/>
</dbReference>
<feature type="domain" description="HTH deoR-type" evidence="4">
    <location>
        <begin position="3"/>
        <end position="58"/>
    </location>
</feature>
<organism evidence="5 6">
    <name type="scientific">Serratia symbiotica</name>
    <dbReference type="NCBI Taxonomy" id="138074"/>
    <lineage>
        <taxon>Bacteria</taxon>
        <taxon>Pseudomonadati</taxon>
        <taxon>Pseudomonadota</taxon>
        <taxon>Gammaproteobacteria</taxon>
        <taxon>Enterobacterales</taxon>
        <taxon>Yersiniaceae</taxon>
        <taxon>Serratia</taxon>
    </lineage>
</organism>
<dbReference type="PANTHER" id="PTHR30363">
    <property type="entry name" value="HTH-TYPE TRANSCRIPTIONAL REGULATOR SRLR-RELATED"/>
    <property type="match status" value="1"/>
</dbReference>